<protein>
    <recommendedName>
        <fullName evidence="2">histidine kinase</fullName>
        <ecNumber evidence="2">2.7.13.3</ecNumber>
    </recommendedName>
</protein>
<gene>
    <name evidence="7" type="ORF">DXH95_05985</name>
</gene>
<keyword evidence="8" id="KW-1185">Reference proteome</keyword>
<keyword evidence="4 7" id="KW-0418">Kinase</keyword>
<dbReference type="SUPFAM" id="SSF47384">
    <property type="entry name" value="Homodimeric domain of signal transducing histidine kinase"/>
    <property type="match status" value="1"/>
</dbReference>
<dbReference type="InterPro" id="IPR036097">
    <property type="entry name" value="HisK_dim/P_sf"/>
</dbReference>
<dbReference type="PANTHER" id="PTHR43711:SF1">
    <property type="entry name" value="HISTIDINE KINASE 1"/>
    <property type="match status" value="1"/>
</dbReference>
<dbReference type="EMBL" id="QRGP01000001">
    <property type="protein sequence ID" value="RDV06942.1"/>
    <property type="molecule type" value="Genomic_DNA"/>
</dbReference>
<keyword evidence="3" id="KW-0808">Transferase</keyword>
<dbReference type="InterPro" id="IPR005467">
    <property type="entry name" value="His_kinase_dom"/>
</dbReference>
<dbReference type="AlphaFoldDB" id="A0A371BH61"/>
<dbReference type="PANTHER" id="PTHR43711">
    <property type="entry name" value="TWO-COMPONENT HISTIDINE KINASE"/>
    <property type="match status" value="1"/>
</dbReference>
<evidence type="ECO:0000256" key="3">
    <source>
        <dbReference type="ARBA" id="ARBA00022679"/>
    </source>
</evidence>
<dbReference type="OrthoDB" id="7933832at2"/>
<dbReference type="PROSITE" id="PS50109">
    <property type="entry name" value="HIS_KIN"/>
    <property type="match status" value="1"/>
</dbReference>
<evidence type="ECO:0000256" key="4">
    <source>
        <dbReference type="ARBA" id="ARBA00022777"/>
    </source>
</evidence>
<evidence type="ECO:0000256" key="5">
    <source>
        <dbReference type="ARBA" id="ARBA00023012"/>
    </source>
</evidence>
<dbReference type="InterPro" id="IPR036890">
    <property type="entry name" value="HATPase_C_sf"/>
</dbReference>
<dbReference type="PRINTS" id="PR00344">
    <property type="entry name" value="BCTRLSENSOR"/>
</dbReference>
<name>A0A371BH61_9SPHN</name>
<sequence>MPVRPPFLVIPIKAMCDPDGRLLSADPQLRRLHDESGGVESGILAVPKLLELVQLSAKTGVRVERLVRVADRTHDLDLWVEAQPSVEGIRLSILGWHEHLWGPDASAEAATIAASPYRLATRTALSIAPNGLVIRATASIRSLFGGVVQGRRIEDLLQLKSTELSWSDLLAQCETIGPLPVITPNGTALLFSADPAVNENGKLVGFHARFVEAAMLSQAEQEPSAISGGSGLGFGRQFASAVRQPLSRIMANAQTIGSRLNGHIDESYAGYAQDIATAARHLAELVGDLEDLDAIDRADFNVASEEVELGDIARRVGGLLALKAADHHIELVLPSADLKVPVIGEFRRILQIVLNLVGNAIRYAPDGSLVTVSIDPVSSSLSVSDQGQGIKAEDRQRVFEKFERLGRSGDGGSGLGLYISRRLARAMHGELVVGESPEGGAMFTLSLPKANLI</sequence>
<dbReference type="Pfam" id="PF02518">
    <property type="entry name" value="HATPase_c"/>
    <property type="match status" value="1"/>
</dbReference>
<proteinExistence type="predicted"/>
<dbReference type="EC" id="2.7.13.3" evidence="2"/>
<dbReference type="Proteomes" id="UP000263833">
    <property type="component" value="Unassembled WGS sequence"/>
</dbReference>
<dbReference type="RefSeq" id="WP_115548487.1">
    <property type="nucleotide sequence ID" value="NZ_QRGP01000001.1"/>
</dbReference>
<accession>A0A371BH61</accession>
<comment type="catalytic activity">
    <reaction evidence="1">
        <text>ATP + protein L-histidine = ADP + protein N-phospho-L-histidine.</text>
        <dbReference type="EC" id="2.7.13.3"/>
    </reaction>
</comment>
<evidence type="ECO:0000256" key="1">
    <source>
        <dbReference type="ARBA" id="ARBA00000085"/>
    </source>
</evidence>
<dbReference type="InterPro" id="IPR004358">
    <property type="entry name" value="Sig_transdc_His_kin-like_C"/>
</dbReference>
<dbReference type="InterPro" id="IPR003594">
    <property type="entry name" value="HATPase_dom"/>
</dbReference>
<evidence type="ECO:0000259" key="6">
    <source>
        <dbReference type="PROSITE" id="PS50109"/>
    </source>
</evidence>
<dbReference type="SMART" id="SM00387">
    <property type="entry name" value="HATPase_c"/>
    <property type="match status" value="1"/>
</dbReference>
<feature type="domain" description="Histidine kinase" evidence="6">
    <location>
        <begin position="237"/>
        <end position="451"/>
    </location>
</feature>
<evidence type="ECO:0000313" key="8">
    <source>
        <dbReference type="Proteomes" id="UP000263833"/>
    </source>
</evidence>
<dbReference type="InterPro" id="IPR050736">
    <property type="entry name" value="Sensor_HK_Regulatory"/>
</dbReference>
<keyword evidence="5" id="KW-0902">Two-component regulatory system</keyword>
<dbReference type="GO" id="GO:0000155">
    <property type="term" value="F:phosphorelay sensor kinase activity"/>
    <property type="evidence" value="ECO:0007669"/>
    <property type="project" value="InterPro"/>
</dbReference>
<organism evidence="7 8">
    <name type="scientific">Sphingorhabdus pulchriflava</name>
    <dbReference type="NCBI Taxonomy" id="2292257"/>
    <lineage>
        <taxon>Bacteria</taxon>
        <taxon>Pseudomonadati</taxon>
        <taxon>Pseudomonadota</taxon>
        <taxon>Alphaproteobacteria</taxon>
        <taxon>Sphingomonadales</taxon>
        <taxon>Sphingomonadaceae</taxon>
        <taxon>Sphingorhabdus</taxon>
    </lineage>
</organism>
<dbReference type="SUPFAM" id="SSF55874">
    <property type="entry name" value="ATPase domain of HSP90 chaperone/DNA topoisomerase II/histidine kinase"/>
    <property type="match status" value="1"/>
</dbReference>
<dbReference type="Gene3D" id="3.30.565.10">
    <property type="entry name" value="Histidine kinase-like ATPase, C-terminal domain"/>
    <property type="match status" value="1"/>
</dbReference>
<reference evidence="8" key="1">
    <citation type="submission" date="2018-08" db="EMBL/GenBank/DDBJ databases">
        <authorList>
            <person name="Kim S.-J."/>
            <person name="Jung G.-Y."/>
        </authorList>
    </citation>
    <scope>NUCLEOTIDE SEQUENCE [LARGE SCALE GENOMIC DNA]</scope>
    <source>
        <strain evidence="8">GY_G</strain>
    </source>
</reference>
<evidence type="ECO:0000313" key="7">
    <source>
        <dbReference type="EMBL" id="RDV06942.1"/>
    </source>
</evidence>
<evidence type="ECO:0000256" key="2">
    <source>
        <dbReference type="ARBA" id="ARBA00012438"/>
    </source>
</evidence>
<comment type="caution">
    <text evidence="7">The sequence shown here is derived from an EMBL/GenBank/DDBJ whole genome shotgun (WGS) entry which is preliminary data.</text>
</comment>